<accession>A0A2W5DAD6</accession>
<proteinExistence type="predicted"/>
<evidence type="ECO:0000313" key="2">
    <source>
        <dbReference type="Proteomes" id="UP000249633"/>
    </source>
</evidence>
<organism evidence="1 2">
    <name type="scientific">Roseateles depolymerans</name>
    <dbReference type="NCBI Taxonomy" id="76731"/>
    <lineage>
        <taxon>Bacteria</taxon>
        <taxon>Pseudomonadati</taxon>
        <taxon>Pseudomonadota</taxon>
        <taxon>Betaproteobacteria</taxon>
        <taxon>Burkholderiales</taxon>
        <taxon>Sphaerotilaceae</taxon>
        <taxon>Roseateles</taxon>
    </lineage>
</organism>
<comment type="caution">
    <text evidence="1">The sequence shown here is derived from an EMBL/GenBank/DDBJ whole genome shotgun (WGS) entry which is preliminary data.</text>
</comment>
<name>A0A2W5DAD6_9BURK</name>
<reference evidence="1 2" key="1">
    <citation type="submission" date="2017-08" db="EMBL/GenBank/DDBJ databases">
        <title>Infants hospitalized years apart are colonized by the same room-sourced microbial strains.</title>
        <authorList>
            <person name="Brooks B."/>
            <person name="Olm M.R."/>
            <person name="Firek B.A."/>
            <person name="Baker R."/>
            <person name="Thomas B.C."/>
            <person name="Morowitz M.J."/>
            <person name="Banfield J.F."/>
        </authorList>
    </citation>
    <scope>NUCLEOTIDE SEQUENCE [LARGE SCALE GENOMIC DNA]</scope>
    <source>
        <strain evidence="1">S2_012_000_R2_81</strain>
    </source>
</reference>
<evidence type="ECO:0000313" key="1">
    <source>
        <dbReference type="EMBL" id="PZP27303.1"/>
    </source>
</evidence>
<dbReference type="EMBL" id="QFOD01000032">
    <property type="protein sequence ID" value="PZP27303.1"/>
    <property type="molecule type" value="Genomic_DNA"/>
</dbReference>
<sequence length="389" mass="37546">MIYVTLVTDTAVGIGGTLLTVTTPAVTAAGLATLGATVSATSSTIIGGAPSKIIGAPVPTAGLLEAASPATTVASSVQGVTLSATAGKSTQKINVSAAKPSTVFSTVAASATDTGSSTLIQLGTLDQIENADAVNAAGTSYTIAGKAGADNTKTVVTLTAPAGYFAALENTGVITVRANAANACAGAALATSPVFSTSAAAAAATTITLPAIAFGATPDDGSAPLHICMSVKGNQPVVAGAAQVTAKLGGATAQTQDSAENLAATGLLALSSNGATADVASFFPNALSAYGYSTYLRVVNKGAVSAPISIALIDPSTGVVGTSAVLGTLPAGAATTFTAAQVEAVIGTLDIAARPRLRLTAPTGALQVQSFIQSPNGTFNEVSGVTSSN</sequence>
<dbReference type="Proteomes" id="UP000249633">
    <property type="component" value="Unassembled WGS sequence"/>
</dbReference>
<protein>
    <submittedName>
        <fullName evidence="1">Uncharacterized protein</fullName>
    </submittedName>
</protein>
<gene>
    <name evidence="1" type="ORF">DI603_22310</name>
</gene>
<dbReference type="AlphaFoldDB" id="A0A2W5DAD6"/>